<gene>
    <name evidence="1" type="ORF">GSBLH_T00003717001</name>
</gene>
<evidence type="ECO:0000313" key="2">
    <source>
        <dbReference type="Proteomes" id="UP000008312"/>
    </source>
</evidence>
<accession>D8M768</accession>
<proteinExistence type="predicted"/>
<dbReference type="OrthoDB" id="10061535at2759"/>
<dbReference type="RefSeq" id="XP_012897955.1">
    <property type="nucleotide sequence ID" value="XM_013042501.1"/>
</dbReference>
<dbReference type="InParanoid" id="D8M768"/>
<sequence>MKLNGWISLILSNRECVVLKFYNGVFMNQGFVVNEQKVLKVFGNHQIGAISYNEEQSIEVVEEGIVDLDHGSRFEGLVLTEKEKEGKIGIPFGYGEMYDDDGILVYKGIMINWKRFGYGTSYHNNGLVEYEGYWCDNNRFGIGKVYDRYGKLLNECEWYNGIECDTEYEGNGSEPLNIGMKHLKLFDKCVLVDWDVSLLYNLESIEIGNHCFESVQTFQIDGLNRLKTIKIGNNSFTQKRNCNGNDKSKSFHILNCESLESIQIGEYSFSDFAGDFELKNLPELQSIQIGKIQSKSCNFLYSSFVIRGIVMISII</sequence>
<dbReference type="Gene3D" id="3.80.10.10">
    <property type="entry name" value="Ribonuclease Inhibitor"/>
    <property type="match status" value="1"/>
</dbReference>
<name>D8M768_BLAHO</name>
<dbReference type="Gene3D" id="2.20.110.10">
    <property type="entry name" value="Histone H3 K4-specific methyltransferase SET7/9 N-terminal domain"/>
    <property type="match status" value="1"/>
</dbReference>
<dbReference type="InterPro" id="IPR032675">
    <property type="entry name" value="LRR_dom_sf"/>
</dbReference>
<evidence type="ECO:0008006" key="3">
    <source>
        <dbReference type="Google" id="ProtNLM"/>
    </source>
</evidence>
<dbReference type="EMBL" id="FN668672">
    <property type="protein sequence ID" value="CBK23907.2"/>
    <property type="molecule type" value="Genomic_DNA"/>
</dbReference>
<dbReference type="GeneID" id="24920786"/>
<keyword evidence="2" id="KW-1185">Reference proteome</keyword>
<dbReference type="SUPFAM" id="SSF82185">
    <property type="entry name" value="Histone H3 K4-specific methyltransferase SET7/9 N-terminal domain"/>
    <property type="match status" value="1"/>
</dbReference>
<dbReference type="SUPFAM" id="SSF52058">
    <property type="entry name" value="L domain-like"/>
    <property type="match status" value="1"/>
</dbReference>
<organism evidence="1">
    <name type="scientific">Blastocystis hominis</name>
    <dbReference type="NCBI Taxonomy" id="12968"/>
    <lineage>
        <taxon>Eukaryota</taxon>
        <taxon>Sar</taxon>
        <taxon>Stramenopiles</taxon>
        <taxon>Bigyra</taxon>
        <taxon>Opalozoa</taxon>
        <taxon>Opalinata</taxon>
        <taxon>Blastocystidae</taxon>
        <taxon>Blastocystis</taxon>
    </lineage>
</organism>
<protein>
    <recommendedName>
        <fullName evidence="3">MORN repeat protein</fullName>
    </recommendedName>
</protein>
<reference evidence="1" key="1">
    <citation type="submission" date="2010-02" db="EMBL/GenBank/DDBJ databases">
        <title>Sequencing and annotation of the Blastocystis hominis genome.</title>
        <authorList>
            <person name="Wincker P."/>
        </authorList>
    </citation>
    <scope>NUCLEOTIDE SEQUENCE</scope>
    <source>
        <strain evidence="1">Singapore isolate B</strain>
    </source>
</reference>
<dbReference type="AlphaFoldDB" id="D8M768"/>
<dbReference type="Proteomes" id="UP000008312">
    <property type="component" value="Unassembled WGS sequence"/>
</dbReference>
<evidence type="ECO:0000313" key="1">
    <source>
        <dbReference type="EMBL" id="CBK23907.2"/>
    </source>
</evidence>